<dbReference type="Pfam" id="PF01189">
    <property type="entry name" value="Methyltr_RsmB-F"/>
    <property type="match status" value="1"/>
</dbReference>
<sequence>MATLTPARKVAYQAFFECRRNNLCVRDYLRESKDFSELSAQDKAFATRLALGATLTKGKLDEALKNHLKSGIHLEPKVQDAFRIAVFEVLYLETRRDAAISQGVELVKSVSKRSSGLANAVLRKISEHEANLARAKDPHTPSELSWASGIPEWICLEIIESLGKSAAQRLILNLKNPAPVYVLQRNLSEQQLQNGSLELQKTLLPDVYEVKNPAQLNVGAYVKKVQLVPADLASQLVAFLAASYVHQNILEIGQGRGTKSLLLSHAFEVLDKKNTYITAVELLKGKSHISKRRMKAAGLRDQVTSLMFDATQFASPEIPEELNQNFDVVFIDAPCSGLGTLRRHPEIAWNLSANSLYDGGELTVLQTKLLRSCSSRVEVGGYLIYATCSLSNSENQQVVEDFLASSEGFDFEVQDLHECPARTNLIPEAQEFLDTCITPEGFLQTAFASADCDAHFMAVFKRK</sequence>
<protein>
    <submittedName>
        <fullName evidence="7">NusB/RsmB/TIM44</fullName>
    </submittedName>
</protein>
<dbReference type="GeneID" id="84806392"/>
<dbReference type="SUPFAM" id="SSF48013">
    <property type="entry name" value="NusB-like"/>
    <property type="match status" value="1"/>
</dbReference>
<proteinExistence type="inferred from homology"/>
<name>C8W755_LANP1</name>
<keyword evidence="1 5" id="KW-0489">Methyltransferase</keyword>
<evidence type="ECO:0000313" key="7">
    <source>
        <dbReference type="EMBL" id="ACV51295.1"/>
    </source>
</evidence>
<reference evidence="7 8" key="1">
    <citation type="journal article" date="2009" name="Stand. Genomic Sci.">
        <title>Complete genome sequence of Atopobium parvulum type strain (IPP 1246).</title>
        <authorList>
            <person name="Copeland A."/>
            <person name="Sikorski J."/>
            <person name="Lapidus A."/>
            <person name="Nolan M."/>
            <person name="Del Rio T.G."/>
            <person name="Lucas S."/>
            <person name="Chen F."/>
            <person name="Tice H."/>
            <person name="Pitluck S."/>
            <person name="Cheng J.F."/>
            <person name="Pukall R."/>
            <person name="Chertkov O."/>
            <person name="Brettin T."/>
            <person name="Han C."/>
            <person name="Detter J.C."/>
            <person name="Kuske C."/>
            <person name="Bruce D."/>
            <person name="Goodwin L."/>
            <person name="Ivanova N."/>
            <person name="Mavromatis K."/>
            <person name="Mikhailova N."/>
            <person name="Chen A."/>
            <person name="Palaniappan K."/>
            <person name="Chain P."/>
            <person name="Rohde M."/>
            <person name="Goker M."/>
            <person name="Bristow J."/>
            <person name="Eisen J.A."/>
            <person name="Markowitz V."/>
            <person name="Hugenholtz P."/>
            <person name="Kyrpides N.C."/>
            <person name="Klenk H.P."/>
            <person name="Detter J.C."/>
        </authorList>
    </citation>
    <scope>NUCLEOTIDE SEQUENCE [LARGE SCALE GENOMIC DNA]</scope>
    <source>
        <strain evidence="8">ATCC 33793 / DSM 20469 / CCUG 32760 / JCM 10300 / KCTC 3663 / VPI 0546 / 1246</strain>
    </source>
</reference>
<feature type="binding site" evidence="5">
    <location>
        <position position="281"/>
    </location>
    <ligand>
        <name>S-adenosyl-L-methionine</name>
        <dbReference type="ChEBI" id="CHEBI:59789"/>
    </ligand>
</feature>
<evidence type="ECO:0000259" key="6">
    <source>
        <dbReference type="PROSITE" id="PS51686"/>
    </source>
</evidence>
<keyword evidence="3 5" id="KW-0949">S-adenosyl-L-methionine</keyword>
<dbReference type="AlphaFoldDB" id="C8W755"/>
<dbReference type="Gene3D" id="3.40.50.150">
    <property type="entry name" value="Vaccinia Virus protein VP39"/>
    <property type="match status" value="1"/>
</dbReference>
<dbReference type="Gene3D" id="1.10.940.10">
    <property type="entry name" value="NusB-like"/>
    <property type="match status" value="1"/>
</dbReference>
<evidence type="ECO:0000256" key="1">
    <source>
        <dbReference type="ARBA" id="ARBA00022603"/>
    </source>
</evidence>
<dbReference type="PANTHER" id="PTHR22807:SF53">
    <property type="entry name" value="RIBOSOMAL RNA SMALL SUBUNIT METHYLTRANSFERASE B-RELATED"/>
    <property type="match status" value="1"/>
</dbReference>
<dbReference type="HOGENOM" id="CLU_005316_0_4_11"/>
<keyword evidence="2 5" id="KW-0808">Transferase</keyword>
<dbReference type="eggNOG" id="COG0144">
    <property type="taxonomic scope" value="Bacteria"/>
</dbReference>
<dbReference type="InterPro" id="IPR001678">
    <property type="entry name" value="MeTrfase_RsmB-F_NOP2_dom"/>
</dbReference>
<dbReference type="PRINTS" id="PR02008">
    <property type="entry name" value="RCMTFAMILY"/>
</dbReference>
<dbReference type="Pfam" id="PF01029">
    <property type="entry name" value="NusB"/>
    <property type="match status" value="1"/>
</dbReference>
<organism evidence="7 8">
    <name type="scientific">Lancefieldella parvula (strain ATCC 33793 / DSM 20469 / CCUG 32760 / JCM 10300 / KCTC 3663 / VPI 0546 / 1246)</name>
    <name type="common">Atopobium parvulum</name>
    <dbReference type="NCBI Taxonomy" id="521095"/>
    <lineage>
        <taxon>Bacteria</taxon>
        <taxon>Bacillati</taxon>
        <taxon>Actinomycetota</taxon>
        <taxon>Coriobacteriia</taxon>
        <taxon>Coriobacteriales</taxon>
        <taxon>Atopobiaceae</taxon>
        <taxon>Lancefieldella</taxon>
    </lineage>
</organism>
<comment type="similarity">
    <text evidence="5">Belongs to the class I-like SAM-binding methyltransferase superfamily. RsmB/NOP family.</text>
</comment>
<evidence type="ECO:0000256" key="3">
    <source>
        <dbReference type="ARBA" id="ARBA00022691"/>
    </source>
</evidence>
<dbReference type="InterPro" id="IPR006027">
    <property type="entry name" value="NusB_RsmB_TIM44"/>
</dbReference>
<dbReference type="STRING" id="521095.Apar_0866"/>
<evidence type="ECO:0000256" key="2">
    <source>
        <dbReference type="ARBA" id="ARBA00022679"/>
    </source>
</evidence>
<feature type="binding site" evidence="5">
    <location>
        <position position="309"/>
    </location>
    <ligand>
        <name>S-adenosyl-L-methionine</name>
        <dbReference type="ChEBI" id="CHEBI:59789"/>
    </ligand>
</feature>
<dbReference type="GO" id="GO:0001510">
    <property type="term" value="P:RNA methylation"/>
    <property type="evidence" value="ECO:0007669"/>
    <property type="project" value="InterPro"/>
</dbReference>
<dbReference type="PROSITE" id="PS51686">
    <property type="entry name" value="SAM_MT_RSMB_NOP"/>
    <property type="match status" value="1"/>
</dbReference>
<gene>
    <name evidence="7" type="ordered locus">Apar_0866</name>
</gene>
<dbReference type="eggNOG" id="COG0781">
    <property type="taxonomic scope" value="Bacteria"/>
</dbReference>
<dbReference type="SUPFAM" id="SSF53335">
    <property type="entry name" value="S-adenosyl-L-methionine-dependent methyltransferases"/>
    <property type="match status" value="1"/>
</dbReference>
<dbReference type="InterPro" id="IPR035926">
    <property type="entry name" value="NusB-like_sf"/>
</dbReference>
<feature type="domain" description="SAM-dependent MTase RsmB/NOP-type" evidence="6">
    <location>
        <begin position="158"/>
        <end position="463"/>
    </location>
</feature>
<dbReference type="GO" id="GO:0006355">
    <property type="term" value="P:regulation of DNA-templated transcription"/>
    <property type="evidence" value="ECO:0007669"/>
    <property type="project" value="InterPro"/>
</dbReference>
<accession>C8W755</accession>
<keyword evidence="8" id="KW-1185">Reference proteome</keyword>
<feature type="binding site" evidence="5">
    <location>
        <position position="332"/>
    </location>
    <ligand>
        <name>S-adenosyl-L-methionine</name>
        <dbReference type="ChEBI" id="CHEBI:59789"/>
    </ligand>
</feature>
<dbReference type="KEGG" id="apv:Apar_0866"/>
<dbReference type="PANTHER" id="PTHR22807">
    <property type="entry name" value="NOP2 YEAST -RELATED NOL1/NOP2/FMU SUN DOMAIN-CONTAINING"/>
    <property type="match status" value="1"/>
</dbReference>
<keyword evidence="4 5" id="KW-0694">RNA-binding</keyword>
<dbReference type="InterPro" id="IPR029063">
    <property type="entry name" value="SAM-dependent_MTases_sf"/>
</dbReference>
<evidence type="ECO:0000256" key="5">
    <source>
        <dbReference type="PROSITE-ProRule" id="PRU01023"/>
    </source>
</evidence>
<dbReference type="GO" id="GO:0008173">
    <property type="term" value="F:RNA methyltransferase activity"/>
    <property type="evidence" value="ECO:0007669"/>
    <property type="project" value="InterPro"/>
</dbReference>
<comment type="caution">
    <text evidence="5">Lacks conserved residue(s) required for the propagation of feature annotation.</text>
</comment>
<dbReference type="Proteomes" id="UP000000960">
    <property type="component" value="Chromosome"/>
</dbReference>
<feature type="active site" description="Nucleophile" evidence="5">
    <location>
        <position position="388"/>
    </location>
</feature>
<dbReference type="InterPro" id="IPR023267">
    <property type="entry name" value="RCMT"/>
</dbReference>
<dbReference type="EMBL" id="CP001721">
    <property type="protein sequence ID" value="ACV51295.1"/>
    <property type="molecule type" value="Genomic_DNA"/>
</dbReference>
<dbReference type="GO" id="GO:0003723">
    <property type="term" value="F:RNA binding"/>
    <property type="evidence" value="ECO:0007669"/>
    <property type="project" value="UniProtKB-UniRule"/>
</dbReference>
<evidence type="ECO:0000313" key="8">
    <source>
        <dbReference type="Proteomes" id="UP000000960"/>
    </source>
</evidence>
<dbReference type="InterPro" id="IPR049560">
    <property type="entry name" value="MeTrfase_RsmB-F_NOP2_cat"/>
</dbReference>
<evidence type="ECO:0000256" key="4">
    <source>
        <dbReference type="ARBA" id="ARBA00022884"/>
    </source>
</evidence>
<dbReference type="RefSeq" id="WP_012808952.1">
    <property type="nucleotide sequence ID" value="NC_013203.1"/>
</dbReference>
<dbReference type="OrthoDB" id="9810297at2"/>